<dbReference type="EMBL" id="LBJQ01000070">
    <property type="protein sequence ID" value="RXH29728.1"/>
    <property type="molecule type" value="Genomic_DNA"/>
</dbReference>
<evidence type="ECO:0000259" key="2">
    <source>
        <dbReference type="Pfam" id="PF03972"/>
    </source>
</evidence>
<dbReference type="PANTHER" id="PTHR16943">
    <property type="entry name" value="2-METHYLCITRATE DEHYDRATASE-RELATED"/>
    <property type="match status" value="1"/>
</dbReference>
<name>A0A4Q0S588_9BRAD</name>
<gene>
    <name evidence="3" type="ORF">XH99_12950</name>
</gene>
<evidence type="ECO:0000313" key="4">
    <source>
        <dbReference type="Proteomes" id="UP000289546"/>
    </source>
</evidence>
<comment type="similarity">
    <text evidence="1">Belongs to the PrpD family.</text>
</comment>
<dbReference type="RefSeq" id="WP_128918347.1">
    <property type="nucleotide sequence ID" value="NZ_LBJQ01000070.1"/>
</dbReference>
<protein>
    <recommendedName>
        <fullName evidence="2">MmgE/PrpD N-terminal domain-containing protein</fullName>
    </recommendedName>
</protein>
<keyword evidence="4" id="KW-1185">Reference proteome</keyword>
<reference evidence="3 4" key="1">
    <citation type="submission" date="2015-04" db="EMBL/GenBank/DDBJ databases">
        <title>Comparative genomics of rhizobia nodulating Arachis hypogaea in China.</title>
        <authorList>
            <person name="Li Y."/>
        </authorList>
    </citation>
    <scope>NUCLEOTIDE SEQUENCE [LARGE SCALE GENOMIC DNA]</scope>
    <source>
        <strain evidence="3 4">CCBAU 51757</strain>
    </source>
</reference>
<organism evidence="3 4">
    <name type="scientific">Bradyrhizobium nanningense</name>
    <dbReference type="NCBI Taxonomy" id="1325118"/>
    <lineage>
        <taxon>Bacteria</taxon>
        <taxon>Pseudomonadati</taxon>
        <taxon>Pseudomonadota</taxon>
        <taxon>Alphaproteobacteria</taxon>
        <taxon>Hyphomicrobiales</taxon>
        <taxon>Nitrobacteraceae</taxon>
        <taxon>Bradyrhizobium</taxon>
    </lineage>
</organism>
<dbReference type="InterPro" id="IPR036148">
    <property type="entry name" value="MmgE/PrpD_sf"/>
</dbReference>
<dbReference type="Proteomes" id="UP000289546">
    <property type="component" value="Unassembled WGS sequence"/>
</dbReference>
<dbReference type="GO" id="GO:0016829">
    <property type="term" value="F:lyase activity"/>
    <property type="evidence" value="ECO:0007669"/>
    <property type="project" value="InterPro"/>
</dbReference>
<dbReference type="PANTHER" id="PTHR16943:SF8">
    <property type="entry name" value="2-METHYLCITRATE DEHYDRATASE"/>
    <property type="match status" value="1"/>
</dbReference>
<accession>A0A4Q0S588</accession>
<comment type="caution">
    <text evidence="3">The sequence shown here is derived from an EMBL/GenBank/DDBJ whole genome shotgun (WGS) entry which is preliminary data.</text>
</comment>
<dbReference type="AlphaFoldDB" id="A0A4Q0S588"/>
<dbReference type="Gene3D" id="1.10.4100.10">
    <property type="entry name" value="2-methylcitrate dehydratase PrpD"/>
    <property type="match status" value="1"/>
</dbReference>
<dbReference type="InterPro" id="IPR005656">
    <property type="entry name" value="MmgE_PrpD"/>
</dbReference>
<dbReference type="Pfam" id="PF03972">
    <property type="entry name" value="MmgE_PrpD_N"/>
    <property type="match status" value="1"/>
</dbReference>
<dbReference type="InterPro" id="IPR045336">
    <property type="entry name" value="MmgE_PrpD_N"/>
</dbReference>
<evidence type="ECO:0000256" key="1">
    <source>
        <dbReference type="ARBA" id="ARBA00006174"/>
    </source>
</evidence>
<dbReference type="SUPFAM" id="SSF103378">
    <property type="entry name" value="2-methylcitrate dehydratase PrpD"/>
    <property type="match status" value="1"/>
</dbReference>
<feature type="domain" description="MmgE/PrpD N-terminal" evidence="2">
    <location>
        <begin position="11"/>
        <end position="127"/>
    </location>
</feature>
<evidence type="ECO:0000313" key="3">
    <source>
        <dbReference type="EMBL" id="RXH29728.1"/>
    </source>
</evidence>
<sequence>MDSTYTDLTGALARFASSLDLADVPTDVKADARRLLLDSIGCILAAARTRMAPIVHGLAEVLGEGNVASIAGRKQRASLAGALYANGRLAKCMDLDETFPVGHHFGAGAVVAALALAEVRKATGSQFPAGLDRGI</sequence>
<dbReference type="InterPro" id="IPR042183">
    <property type="entry name" value="MmgE/PrpD_sf_1"/>
</dbReference>
<proteinExistence type="inferred from homology"/>